<name>A0A1D6J7H0_MAIZE</name>
<dbReference type="EMBL" id="CM000786">
    <property type="protein sequence ID" value="AQK43866.1"/>
    <property type="molecule type" value="Genomic_DNA"/>
</dbReference>
<sequence>MFNLHDVYDANTNKPILVLFVGCLPKFFKGVYLSGGPACRWYFNPTIPEAEPYLTSQSTKRIVLQLPQNLQHPPAMETKPIVEHKSLYELLTVNPYDFPETGFECTITIAEIPAEHKWWFPSCTKCNKATIPHTTGYHCESCNWDGYKFKYKLKFLASDETDIAEMFCFDTVARHIVGKSLQTRVISIAQKKMMAIRKPHSLIQYPLTKEKDQQIQLNRHLKGSNKGRYASEKKWTSNPPRTKVSLRSSSTF</sequence>
<evidence type="ECO:0000259" key="2">
    <source>
        <dbReference type="Pfam" id="PF08646"/>
    </source>
</evidence>
<protein>
    <recommendedName>
        <fullName evidence="2">Replication factor A C-terminal domain-containing protein</fullName>
    </recommendedName>
</protein>
<dbReference type="InterPro" id="IPR012340">
    <property type="entry name" value="NA-bd_OB-fold"/>
</dbReference>
<gene>
    <name evidence="3" type="ORF">ZEAMMB73_Zm00001d025507</name>
</gene>
<dbReference type="EMBL" id="CM000786">
    <property type="protein sequence ID" value="AQK43880.1"/>
    <property type="molecule type" value="Genomic_DNA"/>
</dbReference>
<proteinExistence type="predicted"/>
<organism evidence="3">
    <name type="scientific">Zea mays</name>
    <name type="common">Maize</name>
    <dbReference type="NCBI Taxonomy" id="4577"/>
    <lineage>
        <taxon>Eukaryota</taxon>
        <taxon>Viridiplantae</taxon>
        <taxon>Streptophyta</taxon>
        <taxon>Embryophyta</taxon>
        <taxon>Tracheophyta</taxon>
        <taxon>Spermatophyta</taxon>
        <taxon>Magnoliopsida</taxon>
        <taxon>Liliopsida</taxon>
        <taxon>Poales</taxon>
        <taxon>Poaceae</taxon>
        <taxon>PACMAD clade</taxon>
        <taxon>Panicoideae</taxon>
        <taxon>Andropogonodae</taxon>
        <taxon>Andropogoneae</taxon>
        <taxon>Tripsacinae</taxon>
        <taxon>Zea</taxon>
    </lineage>
</organism>
<dbReference type="SUPFAM" id="SSF50249">
    <property type="entry name" value="Nucleic acid-binding proteins"/>
    <property type="match status" value="1"/>
</dbReference>
<dbReference type="Pfam" id="PF08646">
    <property type="entry name" value="Rep_fac-A_C"/>
    <property type="match status" value="1"/>
</dbReference>
<dbReference type="InterPro" id="IPR013955">
    <property type="entry name" value="Rep_factor-A_C"/>
</dbReference>
<feature type="region of interest" description="Disordered" evidence="1">
    <location>
        <begin position="222"/>
        <end position="252"/>
    </location>
</feature>
<feature type="compositionally biased region" description="Polar residues" evidence="1">
    <location>
        <begin position="236"/>
        <end position="252"/>
    </location>
</feature>
<evidence type="ECO:0000313" key="3">
    <source>
        <dbReference type="EMBL" id="AQK43866.1"/>
    </source>
</evidence>
<dbReference type="PANTHER" id="PTHR47165">
    <property type="entry name" value="OS03G0429900 PROTEIN"/>
    <property type="match status" value="1"/>
</dbReference>
<dbReference type="AlphaFoldDB" id="A0A1D6J7H0"/>
<dbReference type="PANTHER" id="PTHR47165:SF3">
    <property type="entry name" value="RETROTRANSPOSON-LIKE PROTEIN"/>
    <property type="match status" value="1"/>
</dbReference>
<evidence type="ECO:0000256" key="1">
    <source>
        <dbReference type="SAM" id="MobiDB-lite"/>
    </source>
</evidence>
<dbReference type="Gene3D" id="2.40.50.140">
    <property type="entry name" value="Nucleic acid-binding proteins"/>
    <property type="match status" value="2"/>
</dbReference>
<feature type="domain" description="Replication factor A C-terminal" evidence="2">
    <location>
        <begin position="104"/>
        <end position="183"/>
    </location>
</feature>
<reference evidence="3" key="1">
    <citation type="submission" date="2015-12" db="EMBL/GenBank/DDBJ databases">
        <title>Update maize B73 reference genome by single molecule sequencing technologies.</title>
        <authorList>
            <consortium name="Maize Genome Sequencing Project"/>
            <person name="Ware D."/>
        </authorList>
    </citation>
    <scope>NUCLEOTIDE SEQUENCE</scope>
    <source>
        <tissue evidence="3">Seedling</tissue>
    </source>
</reference>
<accession>A0A1D6J7H0</accession>